<dbReference type="InterPro" id="IPR025133">
    <property type="entry name" value="Poxvirus_B22R_N_dom"/>
</dbReference>
<accession>A0A481NM24</accession>
<feature type="domain" description="Poxvirus B22R protein C-terminal" evidence="3">
    <location>
        <begin position="993"/>
        <end position="1183"/>
    </location>
</feature>
<dbReference type="Pfam" id="PF13168">
    <property type="entry name" value="Poxvirus_B22R_C"/>
    <property type="match status" value="1"/>
</dbReference>
<feature type="region of interest" description="Disordered" evidence="1">
    <location>
        <begin position="879"/>
        <end position="898"/>
    </location>
</feature>
<keyword evidence="2" id="KW-0812">Transmembrane</keyword>
<gene>
    <name evidence="5" type="primary">m134R</name>
</gene>
<evidence type="ECO:0000259" key="4">
    <source>
        <dbReference type="Pfam" id="PF13169"/>
    </source>
</evidence>
<proteinExistence type="predicted"/>
<evidence type="ECO:0000259" key="3">
    <source>
        <dbReference type="Pfam" id="PF13168"/>
    </source>
</evidence>
<organism evidence="5 6">
    <name type="scientific">Myxoma virus</name>
    <dbReference type="NCBI Taxonomy" id="10273"/>
    <lineage>
        <taxon>Viruses</taxon>
        <taxon>Varidnaviria</taxon>
        <taxon>Bamfordvirae</taxon>
        <taxon>Nucleocytoviricota</taxon>
        <taxon>Pokkesviricetes</taxon>
        <taxon>Chitovirales</taxon>
        <taxon>Poxviridae</taxon>
        <taxon>Chordopoxvirinae</taxon>
        <taxon>Leporipoxvirus</taxon>
        <taxon>Leporipoxvirus myxoma</taxon>
    </lineage>
</organism>
<feature type="compositionally biased region" description="Pro residues" evidence="1">
    <location>
        <begin position="762"/>
        <end position="776"/>
    </location>
</feature>
<evidence type="ECO:0000256" key="2">
    <source>
        <dbReference type="SAM" id="Phobius"/>
    </source>
</evidence>
<feature type="region of interest" description="Disordered" evidence="1">
    <location>
        <begin position="428"/>
        <end position="461"/>
    </location>
</feature>
<name>A0A481NM24_9POXV</name>
<keyword evidence="2" id="KW-0472">Membrane</keyword>
<dbReference type="EMBL" id="MK388136">
    <property type="protein sequence ID" value="QAV41714.1"/>
    <property type="molecule type" value="Genomic_DNA"/>
</dbReference>
<feature type="compositionally biased region" description="Basic residues" evidence="1">
    <location>
        <begin position="934"/>
        <end position="947"/>
    </location>
</feature>
<feature type="region of interest" description="Disordered" evidence="1">
    <location>
        <begin position="904"/>
        <end position="951"/>
    </location>
</feature>
<feature type="region of interest" description="Disordered" evidence="1">
    <location>
        <begin position="136"/>
        <end position="158"/>
    </location>
</feature>
<dbReference type="Pfam" id="PF04395">
    <property type="entry name" value="Poxvirus_B22R"/>
    <property type="match status" value="1"/>
</dbReference>
<feature type="domain" description="Poxvirus B22R protein N-terminal" evidence="4">
    <location>
        <begin position="17"/>
        <end position="101"/>
    </location>
</feature>
<feature type="region of interest" description="Disordered" evidence="1">
    <location>
        <begin position="626"/>
        <end position="675"/>
    </location>
</feature>
<feature type="compositionally biased region" description="Low complexity" evidence="1">
    <location>
        <begin position="887"/>
        <end position="898"/>
    </location>
</feature>
<protein>
    <submittedName>
        <fullName evidence="5">M134R</fullName>
    </submittedName>
</protein>
<evidence type="ECO:0000313" key="6">
    <source>
        <dbReference type="Proteomes" id="UP000291100"/>
    </source>
</evidence>
<evidence type="ECO:0000313" key="5">
    <source>
        <dbReference type="EMBL" id="QAV41714.1"/>
    </source>
</evidence>
<sequence>MYRTLFILIMIGYAYPEEVCYRKLGLYGVYHDDSKYRTPLDVKTMTQNYENVIIANAMLLESKINWTVIMSEVNETFVQNCSSPDYLYNGRINETFILTFQRGYVDADHELLFVEPTSLDEMPNTNVSVVYKNDTGTNITTSAPPTTAPTPTPEVSNDTTQLRLSFNESSMIITFNNITVVLNNTCITTSVERVRVRLVNDSLIVSATSYPFSTSPPFMEKEYFDNCTLTLPVSIHQGSKFEEQRVEESNCTVEYNVTDYNSTADNNTSVNATTGLNYTCMTNTTFDPTKNITYVYNNETRVVLIEQQNDLFTNITIITDFLNECNASSMETKIYAVGIPNVYNEILTNLSVEITNDTVTYFNCKLMGTGDCGLGIFLERATTMILEEKTKSKTKSSSRHARSVVDLEDAFCLHMRHGLHHDVDCRSRLIPEEEPTQPTRTRNRRSPPKGEKPPVPPKSDLVLMSAEELGARPKIRKNTDTIQLGASGTDGPVSGSDQIYADLKQKIETRLKKLTIDEGGLTASRLPPSTKALLEEAIGRKARSVQVSKDITRQIIDQQQGATGDPISGRQFKVNVRTQTRPSTTVTVDTSSGVYANVLRTPKDVEVTAPKDVTVVKTTVYGGRDDTYFLEPRRSSSASESPYFLEPRRSSSASESPYFLEPRRSSSASDVGSASPYFLQPGDEDVFVGQEYAQVNKRRLPSDGVHNPLRRHSSSDYETIKERQRSIKYHRENYYESVDDSNLYALAGRPTPRRPNPREGVPLPPIPRKDLPLPPIPGNDPFNTKTKKMIDKICDSQGAASICGIRGTDALYESVDDVDTRHLKRNPIYEPFNEREYSTNPLYQPLEEGAKPKSALTRKNAIRRRPGQDSDTLVIETRYSEGPEPGNDNYAANNVKNNADGRSTNIYSAEPKNGNTGGGGTGTDVANTKDGQAKKVKTPKGNKHKKLSMGGAYENNKMNSMIKAIALSSYLSTTNSRISSIMASAGSQPKELAIVNIVSSVLSQIGGTIAIAGSNSPTAAAAGLALQGISGLIDAATSIYYILAGLQPYKDPAIEKFSNYANYMSRTEAGARVCMMPDSDITITLAYRHSKMNTDAEKNRGEYTDVIPSKVYYLKNNYISYTVKVTLVCPIGQLRLLEADVNTYSTLIREENNGAKYYLVHGILELLSYHSTVTFTCGNEPGVIFTPFEQKLRDMQLLRISTPGEPKEAEDMPSNVCDLYPLKRFYVLAGNCPYDMSRKSVAYVTCSTLLRMSTYEATKHRWILMNPFSEDEHDNIQLFTFKKYDFKGSVINLNEIGHSDTVCSQSDTSTCYWSDAMILEDVTACTSRIRKLYVKLSTSLGKGYNSFVLTCPYGSTPFYISNGTIVDIPINTRRTTVRFTAQSDTTALVSCIHNTNPAYKSDIIQLSFVTEDARSNYLDFRYFKYRQKLFNVFSDPMPLRSKKCKRYEENRRCKNYYHVKHIPKIDYKVVMQRLPMVKLSTSYTGPLNDKTITKISSYYASPISLSIDVSSLSSVYDVPHHFWKYAKEGVRTFSAIAVTMFACSVVAGNVNVNPGIGGRTDTYGRNAKYIFLGTKRSPSNNRIPFDFVYDSYYQTTNYPYEKCDVYLDLVTQRLEIRCPELTIPQKPFNSPLVNSLCVLVATSRDHCALVTENWDRTYGYSYADAYTEFDSCKNGYYPSRPIDNFCYYWHLSTYWPPDYDPCVSAMVLAHSYIFPDNKIVNPPYIKEFGYDPDKNEYVDRTLYVKLQALYDQYNKLVEYSMNPMVDISNNLASAMTPEAREIFRLKYSGAEMETEITLNKRKAEKVKEDIEDLLNEIYANTLTYSEATAMLRSAISTRCCVLNGTDVYKYFRLEHYLCGAYDDYLVYIDNKTYVRINETVVPENEYLAAKAPRVTCFHTDLIPITDEEAQRRFEKMIVQAALEDALTSIFEEHDNNVTDYFAEYIRSLQMANKSHTNNIIAVALAGIIVIVTTYVFTRLHTKQKKKGNYNVRNKIDNSIQKEIQLDGVYTTDNVFI</sequence>
<dbReference type="InterPro" id="IPR007490">
    <property type="entry name" value="Poxvirus_B22"/>
</dbReference>
<feature type="transmembrane region" description="Helical" evidence="2">
    <location>
        <begin position="1959"/>
        <end position="1977"/>
    </location>
</feature>
<evidence type="ECO:0000256" key="1">
    <source>
        <dbReference type="SAM" id="MobiDB-lite"/>
    </source>
</evidence>
<keyword evidence="2" id="KW-1133">Transmembrane helix</keyword>
<feature type="region of interest" description="Disordered" evidence="1">
    <location>
        <begin position="747"/>
        <end position="776"/>
    </location>
</feature>
<reference evidence="5 6" key="1">
    <citation type="journal article" date="2019" name="J. Virol.">
        <title>Punctuated evolution of myxoma virus: rapid and disjunct evolution of a recent viral lineage in Australia.</title>
        <authorList>
            <person name="Eden J.-S."/>
            <person name="Kerr P.J."/>
            <person name="Holmes E.C."/>
        </authorList>
    </citation>
    <scope>NUCLEOTIDE SEQUENCE [LARGE SCALE GENOMIC DNA]</scope>
    <source>
        <strain evidence="5">Aust/SA/Kangarilla/09-2015</strain>
    </source>
</reference>
<dbReference type="Pfam" id="PF13169">
    <property type="entry name" value="Poxvirus_B22R_N"/>
    <property type="match status" value="1"/>
</dbReference>
<dbReference type="InterPro" id="IPR025128">
    <property type="entry name" value="Poxvirus_B22R_C_dom"/>
</dbReference>
<dbReference type="Proteomes" id="UP000291100">
    <property type="component" value="Genome"/>
</dbReference>
<feature type="compositionally biased region" description="Low complexity" evidence="1">
    <location>
        <begin position="665"/>
        <end position="675"/>
    </location>
</feature>